<dbReference type="InterPro" id="IPR050090">
    <property type="entry name" value="Tyrosine_recombinase_XerCD"/>
</dbReference>
<feature type="active site" evidence="9">
    <location>
        <position position="145"/>
    </location>
</feature>
<keyword evidence="6 9" id="KW-0238">DNA-binding</keyword>
<evidence type="ECO:0000256" key="4">
    <source>
        <dbReference type="ARBA" id="ARBA00022829"/>
    </source>
</evidence>
<name>A0A1Z8AGR3_9FLAO</name>
<evidence type="ECO:0000259" key="10">
    <source>
        <dbReference type="PROSITE" id="PS51898"/>
    </source>
</evidence>
<dbReference type="Proteomes" id="UP000196102">
    <property type="component" value="Unassembled WGS sequence"/>
</dbReference>
<dbReference type="GO" id="GO:0009037">
    <property type="term" value="F:tyrosine-based site-specific recombinase activity"/>
    <property type="evidence" value="ECO:0007669"/>
    <property type="project" value="UniProtKB-UniRule"/>
</dbReference>
<keyword evidence="3 9" id="KW-0132">Cell division</keyword>
<comment type="subcellular location">
    <subcellularLocation>
        <location evidence="1 9">Cytoplasm</location>
    </subcellularLocation>
</comment>
<keyword evidence="8 9" id="KW-0131">Cell cycle</keyword>
<dbReference type="PROSITE" id="PS51900">
    <property type="entry name" value="CB"/>
    <property type="match status" value="1"/>
</dbReference>
<dbReference type="PANTHER" id="PTHR30349">
    <property type="entry name" value="PHAGE INTEGRASE-RELATED"/>
    <property type="match status" value="1"/>
</dbReference>
<evidence type="ECO:0000256" key="6">
    <source>
        <dbReference type="ARBA" id="ARBA00023125"/>
    </source>
</evidence>
<feature type="active site" evidence="9">
    <location>
        <position position="238"/>
    </location>
</feature>
<keyword evidence="2 9" id="KW-0963">Cytoplasm</keyword>
<organism evidence="12 13">
    <name type="scientific">Nonlabens dokdonensis</name>
    <dbReference type="NCBI Taxonomy" id="328515"/>
    <lineage>
        <taxon>Bacteria</taxon>
        <taxon>Pseudomonadati</taxon>
        <taxon>Bacteroidota</taxon>
        <taxon>Flavobacteriia</taxon>
        <taxon>Flavobacteriales</taxon>
        <taxon>Flavobacteriaceae</taxon>
        <taxon>Nonlabens</taxon>
    </lineage>
</organism>
<evidence type="ECO:0000256" key="8">
    <source>
        <dbReference type="ARBA" id="ARBA00023306"/>
    </source>
</evidence>
<dbReference type="InterPro" id="IPR023009">
    <property type="entry name" value="Tyrosine_recombinase_XerC/XerD"/>
</dbReference>
<dbReference type="SUPFAM" id="SSF56349">
    <property type="entry name" value="DNA breaking-rejoining enzymes"/>
    <property type="match status" value="1"/>
</dbReference>
<evidence type="ECO:0000313" key="12">
    <source>
        <dbReference type="EMBL" id="OUS09526.1"/>
    </source>
</evidence>
<evidence type="ECO:0000256" key="9">
    <source>
        <dbReference type="HAMAP-Rule" id="MF_01808"/>
    </source>
</evidence>
<evidence type="ECO:0000256" key="7">
    <source>
        <dbReference type="ARBA" id="ARBA00023172"/>
    </source>
</evidence>
<evidence type="ECO:0000256" key="1">
    <source>
        <dbReference type="ARBA" id="ARBA00004496"/>
    </source>
</evidence>
<keyword evidence="5 9" id="KW-0229">DNA integration</keyword>
<dbReference type="GO" id="GO:0051301">
    <property type="term" value="P:cell division"/>
    <property type="evidence" value="ECO:0007669"/>
    <property type="project" value="UniProtKB-KW"/>
</dbReference>
<proteinExistence type="inferred from homology"/>
<feature type="domain" description="Tyr recombinase" evidence="10">
    <location>
        <begin position="104"/>
        <end position="286"/>
    </location>
</feature>
<dbReference type="GO" id="GO:0003677">
    <property type="term" value="F:DNA binding"/>
    <property type="evidence" value="ECO:0007669"/>
    <property type="project" value="UniProtKB-UniRule"/>
</dbReference>
<comment type="subunit">
    <text evidence="9">Forms a cyclic heterotetrameric complex composed of two molecules of XerC and two molecules of XerD.</text>
</comment>
<dbReference type="InterPro" id="IPR011010">
    <property type="entry name" value="DNA_brk_join_enz"/>
</dbReference>
<reference evidence="13" key="1">
    <citation type="journal article" date="2017" name="Proc. Natl. Acad. Sci. U.S.A.">
        <title>Simulation of Deepwater Horizon oil plume reveals substrate specialization within a complex community of hydrocarbon-degraders.</title>
        <authorList>
            <person name="Hu P."/>
            <person name="Dubinsky E.A."/>
            <person name="Probst A.J."/>
            <person name="Wang J."/>
            <person name="Sieber C.M.K."/>
            <person name="Tom L.M."/>
            <person name="Gardinali P."/>
            <person name="Banfield J.F."/>
            <person name="Atlas R.M."/>
            <person name="Andersen G.L."/>
        </authorList>
    </citation>
    <scope>NUCLEOTIDE SEQUENCE [LARGE SCALE GENOMIC DNA]</scope>
</reference>
<dbReference type="GO" id="GO:0007059">
    <property type="term" value="P:chromosome segregation"/>
    <property type="evidence" value="ECO:0007669"/>
    <property type="project" value="UniProtKB-UniRule"/>
</dbReference>
<evidence type="ECO:0000259" key="11">
    <source>
        <dbReference type="PROSITE" id="PS51900"/>
    </source>
</evidence>
<comment type="caution">
    <text evidence="12">The sequence shown here is derived from an EMBL/GenBank/DDBJ whole genome shotgun (WGS) entry which is preliminary data.</text>
</comment>
<evidence type="ECO:0000256" key="2">
    <source>
        <dbReference type="ARBA" id="ARBA00022490"/>
    </source>
</evidence>
<dbReference type="RefSeq" id="WP_303688049.1">
    <property type="nucleotide sequence ID" value="NZ_MAAX01000211.1"/>
</dbReference>
<feature type="active site" evidence="9">
    <location>
        <position position="169"/>
    </location>
</feature>
<feature type="domain" description="Core-binding (CB)" evidence="11">
    <location>
        <begin position="1"/>
        <end position="83"/>
    </location>
</feature>
<dbReference type="HAMAP" id="MF_01808">
    <property type="entry name" value="Recomb_XerC_XerD"/>
    <property type="match status" value="1"/>
</dbReference>
<feature type="active site" description="O-(3'-phospho-DNA)-tyrosine intermediate" evidence="9">
    <location>
        <position position="273"/>
    </location>
</feature>
<dbReference type="Pfam" id="PF02899">
    <property type="entry name" value="Phage_int_SAM_1"/>
    <property type="match status" value="1"/>
</dbReference>
<keyword evidence="4 9" id="KW-0159">Chromosome partition</keyword>
<evidence type="ECO:0000313" key="13">
    <source>
        <dbReference type="Proteomes" id="UP000196102"/>
    </source>
</evidence>
<dbReference type="Pfam" id="PF00589">
    <property type="entry name" value="Phage_integrase"/>
    <property type="match status" value="1"/>
</dbReference>
<dbReference type="EMBL" id="MAAX01000211">
    <property type="protein sequence ID" value="OUS09526.1"/>
    <property type="molecule type" value="Genomic_DNA"/>
</dbReference>
<dbReference type="AlphaFoldDB" id="A0A1Z8AGR3"/>
<comment type="function">
    <text evidence="9">Site-specific tyrosine recombinase, which acts by catalyzing the cutting and rejoining of the recombining DNA molecules. The XerC-XerD complex is essential to convert dimers of the bacterial chromosome into monomers to permit their segregation at cell division. It also contributes to the segregational stability of plasmids.</text>
</comment>
<dbReference type="Gene3D" id="1.10.150.130">
    <property type="match status" value="1"/>
</dbReference>
<evidence type="ECO:0000256" key="3">
    <source>
        <dbReference type="ARBA" id="ARBA00022618"/>
    </source>
</evidence>
<dbReference type="GO" id="GO:0006313">
    <property type="term" value="P:DNA transposition"/>
    <property type="evidence" value="ECO:0007669"/>
    <property type="project" value="UniProtKB-UniRule"/>
</dbReference>
<feature type="active site" evidence="9">
    <location>
        <position position="264"/>
    </location>
</feature>
<protein>
    <recommendedName>
        <fullName evidence="9">Tyrosine recombinase XerC</fullName>
    </recommendedName>
</protein>
<accession>A0A1Z8AGR3</accession>
<feature type="active site" evidence="9">
    <location>
        <position position="241"/>
    </location>
</feature>
<dbReference type="InterPro" id="IPR002104">
    <property type="entry name" value="Integrase_catalytic"/>
</dbReference>
<evidence type="ECO:0000256" key="5">
    <source>
        <dbReference type="ARBA" id="ARBA00022908"/>
    </source>
</evidence>
<dbReference type="InterPro" id="IPR013762">
    <property type="entry name" value="Integrase-like_cat_sf"/>
</dbReference>
<sequence>MDLNSYIDYLELEKHYSSHTIMAYKKDLLSFMNYLMDEEVLSVDEVNYSIIRGWVTLLLEDGVSNRSVNRKMAAIKSYFKFLLKTGTITSNPTAAYKSLKVGKKIQIPFSSDEVLKLLNTPYDESDYIQSRDFLIIELFYATGIRREELINLKLADVDLSNKVIKVLGKRKKERIVPLVDTLITHFEKFFLLRKKIASSQIEYLFLTSNGDKVYPSLVYRVIKTYFSRVSLKVKISPHVLRHTFATHLLDKGADLNAVKELLGHASLSSTQIYTHSSMAMLKGVYKTAHPRSKNN</sequence>
<dbReference type="InterPro" id="IPR044068">
    <property type="entry name" value="CB"/>
</dbReference>
<dbReference type="PROSITE" id="PS51898">
    <property type="entry name" value="TYR_RECOMBINASE"/>
    <property type="match status" value="1"/>
</dbReference>
<dbReference type="GO" id="GO:0005737">
    <property type="term" value="C:cytoplasm"/>
    <property type="evidence" value="ECO:0007669"/>
    <property type="project" value="UniProtKB-SubCell"/>
</dbReference>
<comment type="similarity">
    <text evidence="9">Belongs to the 'phage' integrase family. XerC subfamily.</text>
</comment>
<dbReference type="Gene3D" id="1.10.443.10">
    <property type="entry name" value="Intergrase catalytic core"/>
    <property type="match status" value="1"/>
</dbReference>
<keyword evidence="7 9" id="KW-0233">DNA recombination</keyword>
<dbReference type="PANTHER" id="PTHR30349:SF77">
    <property type="entry name" value="TYROSINE RECOMBINASE XERC"/>
    <property type="match status" value="1"/>
</dbReference>
<gene>
    <name evidence="9" type="primary">xerC</name>
    <name evidence="12" type="ORF">A9Q93_13895</name>
</gene>
<dbReference type="InterPro" id="IPR010998">
    <property type="entry name" value="Integrase_recombinase_N"/>
</dbReference>
<dbReference type="InterPro" id="IPR004107">
    <property type="entry name" value="Integrase_SAM-like_N"/>
</dbReference>